<comment type="function">
    <text evidence="6">This promotes the activity of RNA polymerase II.</text>
</comment>
<comment type="caution">
    <text evidence="10">The sequence shown here is derived from an EMBL/GenBank/DDBJ whole genome shotgun (WGS) entry which is preliminary data.</text>
</comment>
<dbReference type="PANTHER" id="PTHR23081">
    <property type="entry name" value="RNA POLYMERASE II CTD PHOSPHATASE"/>
    <property type="match status" value="1"/>
</dbReference>
<dbReference type="SUPFAM" id="SSF52113">
    <property type="entry name" value="BRCT domain"/>
    <property type="match status" value="1"/>
</dbReference>
<dbReference type="PROSITE" id="PS50172">
    <property type="entry name" value="BRCT"/>
    <property type="match status" value="1"/>
</dbReference>
<dbReference type="Pfam" id="PF03031">
    <property type="entry name" value="NIF"/>
    <property type="match status" value="1"/>
</dbReference>
<name>A0AA88GKK9_NAELO</name>
<evidence type="ECO:0000256" key="7">
    <source>
        <dbReference type="SAM" id="MobiDB-lite"/>
    </source>
</evidence>
<dbReference type="EC" id="3.1.3.16" evidence="6"/>
<evidence type="ECO:0000259" key="8">
    <source>
        <dbReference type="PROSITE" id="PS50172"/>
    </source>
</evidence>
<dbReference type="InterPro" id="IPR001357">
    <property type="entry name" value="BRCT_dom"/>
</dbReference>
<feature type="domain" description="BRCT" evidence="8">
    <location>
        <begin position="479"/>
        <end position="572"/>
    </location>
</feature>
<dbReference type="GO" id="GO:0005634">
    <property type="term" value="C:nucleus"/>
    <property type="evidence" value="ECO:0007669"/>
    <property type="project" value="UniProtKB-SubCell"/>
</dbReference>
<organism evidence="10 11">
    <name type="scientific">Naegleria lovaniensis</name>
    <name type="common">Amoeba</name>
    <dbReference type="NCBI Taxonomy" id="51637"/>
    <lineage>
        <taxon>Eukaryota</taxon>
        <taxon>Discoba</taxon>
        <taxon>Heterolobosea</taxon>
        <taxon>Tetramitia</taxon>
        <taxon>Eutetramitia</taxon>
        <taxon>Vahlkampfiidae</taxon>
        <taxon>Naegleria</taxon>
    </lineage>
</organism>
<evidence type="ECO:0000256" key="2">
    <source>
        <dbReference type="ARBA" id="ARBA00022801"/>
    </source>
</evidence>
<evidence type="ECO:0000313" key="11">
    <source>
        <dbReference type="Proteomes" id="UP000816034"/>
    </source>
</evidence>
<keyword evidence="2 6" id="KW-0378">Hydrolase</keyword>
<reference evidence="10 11" key="1">
    <citation type="journal article" date="2018" name="BMC Genomics">
        <title>The genome of Naegleria lovaniensis, the basis for a comparative approach to unravel pathogenicity factors of the human pathogenic amoeba N. fowleri.</title>
        <authorList>
            <person name="Liechti N."/>
            <person name="Schurch N."/>
            <person name="Bruggmann R."/>
            <person name="Wittwer M."/>
        </authorList>
    </citation>
    <scope>NUCLEOTIDE SEQUENCE [LARGE SCALE GENOMIC DNA]</scope>
    <source>
        <strain evidence="10 11">ATCC 30569</strain>
    </source>
</reference>
<dbReference type="GeneID" id="68097731"/>
<feature type="domain" description="FCP1 homology" evidence="9">
    <location>
        <begin position="231"/>
        <end position="409"/>
    </location>
</feature>
<dbReference type="InterPro" id="IPR004274">
    <property type="entry name" value="FCP1_dom"/>
</dbReference>
<dbReference type="Gene3D" id="1.10.287.10">
    <property type="entry name" value="S15/NS1, RNA-binding"/>
    <property type="match status" value="1"/>
</dbReference>
<dbReference type="InterPro" id="IPR011947">
    <property type="entry name" value="FCP1_euk"/>
</dbReference>
<evidence type="ECO:0000256" key="1">
    <source>
        <dbReference type="ARBA" id="ARBA00004123"/>
    </source>
</evidence>
<dbReference type="AlphaFoldDB" id="A0AA88GKK9"/>
<dbReference type="EMBL" id="PYSW02000023">
    <property type="protein sequence ID" value="KAG2382696.1"/>
    <property type="molecule type" value="Genomic_DNA"/>
</dbReference>
<dbReference type="CDD" id="cd17729">
    <property type="entry name" value="BRCT_CTDP1"/>
    <property type="match status" value="1"/>
</dbReference>
<keyword evidence="3 6" id="KW-0539">Nucleus</keyword>
<feature type="region of interest" description="Disordered" evidence="7">
    <location>
        <begin position="616"/>
        <end position="648"/>
    </location>
</feature>
<accession>A0AA88GKK9</accession>
<comment type="catalytic activity">
    <reaction evidence="5 6">
        <text>O-phospho-L-threonyl-[protein] + H2O = L-threonyl-[protein] + phosphate</text>
        <dbReference type="Rhea" id="RHEA:47004"/>
        <dbReference type="Rhea" id="RHEA-COMP:11060"/>
        <dbReference type="Rhea" id="RHEA-COMP:11605"/>
        <dbReference type="ChEBI" id="CHEBI:15377"/>
        <dbReference type="ChEBI" id="CHEBI:30013"/>
        <dbReference type="ChEBI" id="CHEBI:43474"/>
        <dbReference type="ChEBI" id="CHEBI:61977"/>
        <dbReference type="EC" id="3.1.3.16"/>
    </reaction>
</comment>
<evidence type="ECO:0000256" key="4">
    <source>
        <dbReference type="ARBA" id="ARBA00047761"/>
    </source>
</evidence>
<gene>
    <name evidence="10" type="ORF">C9374_005276</name>
</gene>
<evidence type="ECO:0000256" key="5">
    <source>
        <dbReference type="ARBA" id="ARBA00048336"/>
    </source>
</evidence>
<dbReference type="InterPro" id="IPR039189">
    <property type="entry name" value="Fcp1"/>
</dbReference>
<feature type="region of interest" description="Disordered" evidence="7">
    <location>
        <begin position="1"/>
        <end position="47"/>
    </location>
</feature>
<keyword evidence="11" id="KW-1185">Reference proteome</keyword>
<dbReference type="Gene3D" id="3.40.50.1000">
    <property type="entry name" value="HAD superfamily/HAD-like"/>
    <property type="match status" value="1"/>
</dbReference>
<evidence type="ECO:0000313" key="10">
    <source>
        <dbReference type="EMBL" id="KAG2382696.1"/>
    </source>
</evidence>
<evidence type="ECO:0000256" key="6">
    <source>
        <dbReference type="RuleBase" id="RU366066"/>
    </source>
</evidence>
<feature type="compositionally biased region" description="Low complexity" evidence="7">
    <location>
        <begin position="30"/>
        <end position="41"/>
    </location>
</feature>
<dbReference type="PROSITE" id="PS50969">
    <property type="entry name" value="FCP1"/>
    <property type="match status" value="1"/>
</dbReference>
<dbReference type="SMART" id="SM00292">
    <property type="entry name" value="BRCT"/>
    <property type="match status" value="1"/>
</dbReference>
<dbReference type="InterPro" id="IPR036412">
    <property type="entry name" value="HAD-like_sf"/>
</dbReference>
<sequence>MIDPNHPSIILNTDGNEENGGDNIRKRKVNTSTETSSSSNSSHHRKLTKLRHASNDYTLIHFPEQVGKVESITWMVKEGQCILAYEPLGKVVYRLMNGNREAMTIVSNVPGKVEQLLRIEKPSSSSDQLSESQRIFLKLYNCNHPETWQELCARCNGSCSSLYMRKKLSGEPFKFIYDMATQFNFPIPEMNGHDEIKPTQKSHVSLLHKLGYTIDFDQAIEIDRQNQRRLVEKKKLSLVLDLDHTLLHTINDFEYSREGNRSKPFREVYDGSELLKKHIHRFFMRGTFHFVKFRPRLDEFLRKCGDLFEMHVFTHGERQYADQIGSMLDPKRELFADRILSRDECPDINTKTLSNVFPCSDKSVLVIDDKTDVWKNNAENVIQIAPYDYFRRIFGVQLDVNNAPGNDADRKQQVPSAQPPRPVNYKLIESTIDDYEEDDQLDVVYNLLEKVHAEYFKGLTLSKDEDVDNRDVKIILKEKKKDILRGKHIVFSGVIPLQQDPKQHPAWRIAQDLGATCYTDICPYVTHLVAGRKGTEKVRKIEQMPGVHIVHESWLYACMKYLKKQNEFDYQIVDIKHYPISENYPKSKKEIVKFQQVCADFVDYIQQEASELARIQEEETTKELEADLFGADAESESSSESESESDSD</sequence>
<dbReference type="RefSeq" id="XP_044548375.1">
    <property type="nucleotide sequence ID" value="XM_044695008.1"/>
</dbReference>
<dbReference type="Proteomes" id="UP000816034">
    <property type="component" value="Unassembled WGS sequence"/>
</dbReference>
<protein>
    <recommendedName>
        <fullName evidence="6">RNA polymerase II subunit A C-terminal domain phosphatase</fullName>
        <ecNumber evidence="6">3.1.3.16</ecNumber>
    </recommendedName>
</protein>
<dbReference type="Pfam" id="PF00533">
    <property type="entry name" value="BRCT"/>
    <property type="match status" value="1"/>
</dbReference>
<dbReference type="SUPFAM" id="SSF56784">
    <property type="entry name" value="HAD-like"/>
    <property type="match status" value="1"/>
</dbReference>
<dbReference type="GO" id="GO:0008420">
    <property type="term" value="F:RNA polymerase II CTD heptapeptide repeat phosphatase activity"/>
    <property type="evidence" value="ECO:0007669"/>
    <property type="project" value="UniProtKB-UniRule"/>
</dbReference>
<proteinExistence type="predicted"/>
<feature type="compositionally biased region" description="Basic and acidic residues" evidence="7">
    <location>
        <begin position="616"/>
        <end position="625"/>
    </location>
</feature>
<evidence type="ECO:0000259" key="9">
    <source>
        <dbReference type="PROSITE" id="PS50969"/>
    </source>
</evidence>
<dbReference type="InterPro" id="IPR023214">
    <property type="entry name" value="HAD_sf"/>
</dbReference>
<dbReference type="SMART" id="SM00577">
    <property type="entry name" value="CPDc"/>
    <property type="match status" value="1"/>
</dbReference>
<evidence type="ECO:0000256" key="3">
    <source>
        <dbReference type="ARBA" id="ARBA00023242"/>
    </source>
</evidence>
<comment type="subcellular location">
    <subcellularLocation>
        <location evidence="1 6">Nucleus</location>
    </subcellularLocation>
</comment>
<dbReference type="CDD" id="cd07521">
    <property type="entry name" value="HAD_FCP1-like"/>
    <property type="match status" value="1"/>
</dbReference>
<dbReference type="InterPro" id="IPR036420">
    <property type="entry name" value="BRCT_dom_sf"/>
</dbReference>
<comment type="catalytic activity">
    <reaction evidence="4 6">
        <text>O-phospho-L-seryl-[protein] + H2O = L-seryl-[protein] + phosphate</text>
        <dbReference type="Rhea" id="RHEA:20629"/>
        <dbReference type="Rhea" id="RHEA-COMP:9863"/>
        <dbReference type="Rhea" id="RHEA-COMP:11604"/>
        <dbReference type="ChEBI" id="CHEBI:15377"/>
        <dbReference type="ChEBI" id="CHEBI:29999"/>
        <dbReference type="ChEBI" id="CHEBI:43474"/>
        <dbReference type="ChEBI" id="CHEBI:83421"/>
        <dbReference type="EC" id="3.1.3.16"/>
    </reaction>
</comment>
<dbReference type="Gene3D" id="3.40.50.10190">
    <property type="entry name" value="BRCT domain"/>
    <property type="match status" value="1"/>
</dbReference>
<dbReference type="PANTHER" id="PTHR23081:SF36">
    <property type="entry name" value="RNA POLYMERASE II SUBUNIT A C-TERMINAL DOMAIN PHOSPHATASE"/>
    <property type="match status" value="1"/>
</dbReference>
<dbReference type="NCBIfam" id="TIGR02250">
    <property type="entry name" value="FCP1_euk"/>
    <property type="match status" value="1"/>
</dbReference>
<feature type="compositionally biased region" description="Acidic residues" evidence="7">
    <location>
        <begin position="633"/>
        <end position="648"/>
    </location>
</feature>